<accession>A0AAJ6BMB7</accession>
<dbReference type="EMBL" id="CP119316">
    <property type="protein sequence ID" value="WEK46269.1"/>
    <property type="molecule type" value="Genomic_DNA"/>
</dbReference>
<evidence type="ECO:0000313" key="3">
    <source>
        <dbReference type="EMBL" id="WEK46269.1"/>
    </source>
</evidence>
<dbReference type="InterPro" id="IPR010839">
    <property type="entry name" value="AtuA_N"/>
</dbReference>
<name>A0AAJ6BMB7_9SPHN</name>
<dbReference type="PANTHER" id="PTHR47708">
    <property type="match status" value="1"/>
</dbReference>
<evidence type="ECO:0000259" key="1">
    <source>
        <dbReference type="Pfam" id="PF07287"/>
    </source>
</evidence>
<evidence type="ECO:0000259" key="2">
    <source>
        <dbReference type="Pfam" id="PF23544"/>
    </source>
</evidence>
<gene>
    <name evidence="3" type="ORF">P0Y56_14825</name>
</gene>
<dbReference type="Proteomes" id="UP001218362">
    <property type="component" value="Chromosome"/>
</dbReference>
<organism evidence="3 4">
    <name type="scientific">Candidatus Andeanibacterium colombiense</name>
    <dbReference type="NCBI Taxonomy" id="3121345"/>
    <lineage>
        <taxon>Bacteria</taxon>
        <taxon>Pseudomonadati</taxon>
        <taxon>Pseudomonadota</taxon>
        <taxon>Alphaproteobacteria</taxon>
        <taxon>Sphingomonadales</taxon>
        <taxon>Sphingomonadaceae</taxon>
        <taxon>Candidatus Andeanibacterium</taxon>
    </lineage>
</organism>
<feature type="domain" description="Acyclic terpene utilisation N-terminal" evidence="1">
    <location>
        <begin position="6"/>
        <end position="438"/>
    </location>
</feature>
<sequence length="599" mass="63571">MTERKIVIGGASGGWGDSPRAVPQLLRERPDYLMMDYLAEVTMSLLARARQKDPELGYVPDFVSFLAPYLGELRGTKVITNAGGTNPRNCRAALERACRESGVDLKIAVVEGDDVLPLVAGLAQPPEALEGLAPERLISANAYLGAWPIAAALRAGADVVITGRCADSALALAPLIAEFGWQPDEYDKLAAGSLLGHVIECGPHATGGIFTDWAEVPGWENIGYPLAACNADGTFEIYKPAGTGGMVNCAVIAEQILYEVGDPAAYVLPDVIADFTRVTLEQIGPDRVAVQGAKGHPATSTYKVSGTYQDGFRLVAFVSIVGVDATAKAERTAEALILRGQRFFQESGAGPFSATHIEVLGSEASYGSHAKRRDTREVVLRLVLAHPDRRALDLFGREVSSMGLGGAPGTTGYIGGRAKAVPTIRLRSWLIAKSELPPSHVQLNDEPWFQVQLPVSDEADPVEGVTPAIAAPAAQASEDTVGIPLLRLAHARSGDKGNASNIAIIARREDYFPLLREFLTPSLVAKHFSEDVAGAVERFEAPGLHGLNFLLHEALGGGGMSSMRIDPQGKAFGQRLLEMELPLPRAVAEKLGLAASLPA</sequence>
<dbReference type="PANTHER" id="PTHR47708:SF2">
    <property type="entry name" value="SI:CH73-132F6.5"/>
    <property type="match status" value="1"/>
</dbReference>
<evidence type="ECO:0000313" key="4">
    <source>
        <dbReference type="Proteomes" id="UP001218362"/>
    </source>
</evidence>
<proteinExistence type="predicted"/>
<dbReference type="InterPro" id="IPR056362">
    <property type="entry name" value="AtuA-like_ferredoxin_dom"/>
</dbReference>
<reference evidence="3" key="1">
    <citation type="submission" date="2023-03" db="EMBL/GenBank/DDBJ databases">
        <title>Andean soil-derived lignocellulolytic bacterial consortium as a source of novel taxa and putative plastic-active enzymes.</title>
        <authorList>
            <person name="Diaz-Garcia L."/>
            <person name="Chuvochina M."/>
            <person name="Feuerriegel G."/>
            <person name="Bunk B."/>
            <person name="Sproer C."/>
            <person name="Streit W.R."/>
            <person name="Rodriguez L.M."/>
            <person name="Overmann J."/>
            <person name="Jimenez D.J."/>
        </authorList>
    </citation>
    <scope>NUCLEOTIDE SEQUENCE</scope>
    <source>
        <strain evidence="3">MAG 26</strain>
    </source>
</reference>
<dbReference type="Pfam" id="PF07287">
    <property type="entry name" value="AtuA"/>
    <property type="match status" value="1"/>
</dbReference>
<protein>
    <submittedName>
        <fullName evidence="3">DUF1446 domain-containing protein</fullName>
    </submittedName>
</protein>
<feature type="domain" description="AtuA-like ferredoxin-fold" evidence="2">
    <location>
        <begin position="483"/>
        <end position="581"/>
    </location>
</feature>
<dbReference type="Pfam" id="PF23544">
    <property type="entry name" value="AtuA_ferredoxin"/>
    <property type="match status" value="1"/>
</dbReference>
<dbReference type="AlphaFoldDB" id="A0AAJ6BMB7"/>
<dbReference type="KEGG" id="acob:P0Y56_14825"/>